<dbReference type="AlphaFoldDB" id="A0A9W6BUZ0"/>
<evidence type="ECO:0000313" key="2">
    <source>
        <dbReference type="EMBL" id="GLC57966.1"/>
    </source>
</evidence>
<dbReference type="Proteomes" id="UP001165080">
    <property type="component" value="Unassembled WGS sequence"/>
</dbReference>
<evidence type="ECO:0000313" key="3">
    <source>
        <dbReference type="Proteomes" id="UP001165080"/>
    </source>
</evidence>
<evidence type="ECO:0000256" key="1">
    <source>
        <dbReference type="SAM" id="MobiDB-lite"/>
    </source>
</evidence>
<keyword evidence="3" id="KW-1185">Reference proteome</keyword>
<sequence>MGLCWVSGAGGALIGFAGTVIRHWPDSDDTFGQTNRVMEMVSSGVVVPLVAPLAAGRGQGAVLRGAEGTASSSSSSSGGRQSKAIGRAAAPLFRIGNRHNGVKPQDAKFCRRRMPLARGSVRYPR</sequence>
<organism evidence="2 3">
    <name type="scientific">Pleodorina starrii</name>
    <dbReference type="NCBI Taxonomy" id="330485"/>
    <lineage>
        <taxon>Eukaryota</taxon>
        <taxon>Viridiplantae</taxon>
        <taxon>Chlorophyta</taxon>
        <taxon>core chlorophytes</taxon>
        <taxon>Chlorophyceae</taxon>
        <taxon>CS clade</taxon>
        <taxon>Chlamydomonadales</taxon>
        <taxon>Volvocaceae</taxon>
        <taxon>Pleodorina</taxon>
    </lineage>
</organism>
<feature type="region of interest" description="Disordered" evidence="1">
    <location>
        <begin position="62"/>
        <end position="85"/>
    </location>
</feature>
<proteinExistence type="predicted"/>
<gene>
    <name evidence="2" type="primary">PLEST010332</name>
    <name evidence="2" type="ORF">PLESTB_001299500</name>
</gene>
<accession>A0A9W6BUZ0</accession>
<dbReference type="EMBL" id="BRXU01000020">
    <property type="protein sequence ID" value="GLC57966.1"/>
    <property type="molecule type" value="Genomic_DNA"/>
</dbReference>
<name>A0A9W6BUZ0_9CHLO</name>
<reference evidence="2 3" key="1">
    <citation type="journal article" date="2023" name="Commun. Biol.">
        <title>Reorganization of the ancestral sex-determining regions during the evolution of trioecy in Pleodorina starrii.</title>
        <authorList>
            <person name="Takahashi K."/>
            <person name="Suzuki S."/>
            <person name="Kawai-Toyooka H."/>
            <person name="Yamamoto K."/>
            <person name="Hamaji T."/>
            <person name="Ootsuki R."/>
            <person name="Yamaguchi H."/>
            <person name="Kawachi M."/>
            <person name="Higashiyama T."/>
            <person name="Nozaki H."/>
        </authorList>
    </citation>
    <scope>NUCLEOTIDE SEQUENCE [LARGE SCALE GENOMIC DNA]</scope>
    <source>
        <strain evidence="2 3">NIES-4479</strain>
    </source>
</reference>
<protein>
    <submittedName>
        <fullName evidence="2">Uncharacterized protein</fullName>
    </submittedName>
</protein>
<comment type="caution">
    <text evidence="2">The sequence shown here is derived from an EMBL/GenBank/DDBJ whole genome shotgun (WGS) entry which is preliminary data.</text>
</comment>